<dbReference type="EMBL" id="CP031395">
    <property type="protein sequence ID" value="QBK05502.1"/>
    <property type="molecule type" value="Genomic_DNA"/>
</dbReference>
<accession>A0A4P6UK06</accession>
<feature type="region of interest" description="Disordered" evidence="1">
    <location>
        <begin position="53"/>
        <end position="75"/>
    </location>
</feature>
<proteinExistence type="predicted"/>
<feature type="chain" id="PRO_5020722889" description="DUF2946 domain-containing protein" evidence="2">
    <location>
        <begin position="30"/>
        <end position="135"/>
    </location>
</feature>
<organism evidence="3 4">
    <name type="scientific">Hylemonella gracilis</name>
    <dbReference type="NCBI Taxonomy" id="80880"/>
    <lineage>
        <taxon>Bacteria</taxon>
        <taxon>Pseudomonadati</taxon>
        <taxon>Pseudomonadota</taxon>
        <taxon>Betaproteobacteria</taxon>
        <taxon>Burkholderiales</taxon>
        <taxon>Comamonadaceae</taxon>
        <taxon>Hylemonella</taxon>
    </lineage>
</organism>
<gene>
    <name evidence="3" type="ORF">DW355_12815</name>
</gene>
<evidence type="ECO:0000313" key="3">
    <source>
        <dbReference type="EMBL" id="QBK05502.1"/>
    </source>
</evidence>
<name>A0A4P6UK06_9BURK</name>
<sequence length="135" mass="13811">MMRHMPRRCLLLVLLVLLSLRGWAGAAMATTMTAPQPAHPMVASAVMGEDCHGHGQGVQGASSESPHGVAHDPSHAQGDGASCATCAFCQLCHTVALALPLGGLGTDWAHASLPQARLPVDLSATPLPGDKPPIA</sequence>
<reference evidence="3 4" key="1">
    <citation type="submission" date="2018-07" db="EMBL/GenBank/DDBJ databases">
        <title>Exploring interactions and the metabolic potential of the ultra-small soil bacteria Hylemonella gracilis.</title>
        <authorList>
            <person name="Tyc O."/>
            <person name="Kulkarni P."/>
            <person name="Gawehns F."/>
            <person name="Hundscheid M."/>
            <person name="Zweers H."/>
            <person name="Garbeva P."/>
        </authorList>
    </citation>
    <scope>NUCLEOTIDE SEQUENCE [LARGE SCALE GENOMIC DNA]</scope>
    <source>
        <strain evidence="3 4">NS1</strain>
    </source>
</reference>
<evidence type="ECO:0000256" key="1">
    <source>
        <dbReference type="SAM" id="MobiDB-lite"/>
    </source>
</evidence>
<dbReference type="KEGG" id="hgr:DW355_12815"/>
<evidence type="ECO:0008006" key="5">
    <source>
        <dbReference type="Google" id="ProtNLM"/>
    </source>
</evidence>
<evidence type="ECO:0000313" key="4">
    <source>
        <dbReference type="Proteomes" id="UP000292939"/>
    </source>
</evidence>
<keyword evidence="2" id="KW-0732">Signal</keyword>
<dbReference type="AlphaFoldDB" id="A0A4P6UK06"/>
<feature type="signal peptide" evidence="2">
    <location>
        <begin position="1"/>
        <end position="29"/>
    </location>
</feature>
<evidence type="ECO:0000256" key="2">
    <source>
        <dbReference type="SAM" id="SignalP"/>
    </source>
</evidence>
<dbReference type="Proteomes" id="UP000292939">
    <property type="component" value="Chromosome"/>
</dbReference>
<protein>
    <recommendedName>
        <fullName evidence="5">DUF2946 domain-containing protein</fullName>
    </recommendedName>
</protein>